<keyword evidence="3" id="KW-1185">Reference proteome</keyword>
<evidence type="ECO:0000313" key="2">
    <source>
        <dbReference type="EMBL" id="OIW26442.1"/>
    </source>
</evidence>
<name>A0A1J7JFR3_9PEZI</name>
<feature type="compositionally biased region" description="Basic residues" evidence="1">
    <location>
        <begin position="56"/>
        <end position="66"/>
    </location>
</feature>
<reference evidence="2 3" key="1">
    <citation type="submission" date="2016-10" db="EMBL/GenBank/DDBJ databases">
        <title>Draft genome sequence of Coniochaeta ligniaria NRRL30616, a lignocellulolytic fungus for bioabatement of inhibitors in plant biomass hydrolysates.</title>
        <authorList>
            <consortium name="DOE Joint Genome Institute"/>
            <person name="Jimenez D.J."/>
            <person name="Hector R.E."/>
            <person name="Riley R."/>
            <person name="Sun H."/>
            <person name="Grigoriev I.V."/>
            <person name="Van Elsas J.D."/>
            <person name="Nichols N.N."/>
        </authorList>
    </citation>
    <scope>NUCLEOTIDE SEQUENCE [LARGE SCALE GENOMIC DNA]</scope>
    <source>
        <strain evidence="2 3">NRRL 30616</strain>
    </source>
</reference>
<evidence type="ECO:0000256" key="1">
    <source>
        <dbReference type="SAM" id="MobiDB-lite"/>
    </source>
</evidence>
<organism evidence="2 3">
    <name type="scientific">Coniochaeta ligniaria NRRL 30616</name>
    <dbReference type="NCBI Taxonomy" id="1408157"/>
    <lineage>
        <taxon>Eukaryota</taxon>
        <taxon>Fungi</taxon>
        <taxon>Dikarya</taxon>
        <taxon>Ascomycota</taxon>
        <taxon>Pezizomycotina</taxon>
        <taxon>Sordariomycetes</taxon>
        <taxon>Sordariomycetidae</taxon>
        <taxon>Coniochaetales</taxon>
        <taxon>Coniochaetaceae</taxon>
        <taxon>Coniochaeta</taxon>
    </lineage>
</organism>
<dbReference type="AlphaFoldDB" id="A0A1J7JFR3"/>
<dbReference type="InParanoid" id="A0A1J7JFR3"/>
<dbReference type="EMBL" id="KV875100">
    <property type="protein sequence ID" value="OIW26442.1"/>
    <property type="molecule type" value="Genomic_DNA"/>
</dbReference>
<feature type="region of interest" description="Disordered" evidence="1">
    <location>
        <begin position="1"/>
        <end position="25"/>
    </location>
</feature>
<feature type="region of interest" description="Disordered" evidence="1">
    <location>
        <begin position="42"/>
        <end position="74"/>
    </location>
</feature>
<sequence length="127" mass="14139">MAGKSRSRRAIDSSPTSRAGSSSGEQQSIFKYFRKLSVPLSASSSSASSCNEMRKQRQKQHSKKAYAKNAQKMRGQYDKERAVDIIAFRSKLRQAKSWTSRNKARKYTADDIADLAAADAQRKDEGG</sequence>
<accession>A0A1J7JFR3</accession>
<evidence type="ECO:0000313" key="3">
    <source>
        <dbReference type="Proteomes" id="UP000182658"/>
    </source>
</evidence>
<dbReference type="Proteomes" id="UP000182658">
    <property type="component" value="Unassembled WGS sequence"/>
</dbReference>
<proteinExistence type="predicted"/>
<protein>
    <submittedName>
        <fullName evidence="2">Uncharacterized protein</fullName>
    </submittedName>
</protein>
<gene>
    <name evidence="2" type="ORF">CONLIGDRAFT_683424</name>
</gene>
<feature type="compositionally biased region" description="Low complexity" evidence="1">
    <location>
        <begin position="13"/>
        <end position="23"/>
    </location>
</feature>
<dbReference type="OrthoDB" id="3942339at2759"/>